<dbReference type="Gene3D" id="3.40.190.10">
    <property type="entry name" value="Periplasmic binding protein-like II"/>
    <property type="match status" value="2"/>
</dbReference>
<dbReference type="Proteomes" id="UP001528823">
    <property type="component" value="Unassembled WGS sequence"/>
</dbReference>
<keyword evidence="1" id="KW-0732">Signal</keyword>
<reference evidence="3 4" key="1">
    <citation type="submission" date="2022-11" db="EMBL/GenBank/DDBJ databases">
        <title>Spartinivicinus poritis sp. nov., isolated from scleractinian coral Porites lutea.</title>
        <authorList>
            <person name="Zhang G."/>
            <person name="Cai L."/>
            <person name="Wei Q."/>
        </authorList>
    </citation>
    <scope>NUCLEOTIDE SEQUENCE [LARGE SCALE GENOMIC DNA]</scope>
    <source>
        <strain evidence="3 4">A2-2</strain>
    </source>
</reference>
<evidence type="ECO:0000256" key="1">
    <source>
        <dbReference type="ARBA" id="ARBA00022729"/>
    </source>
</evidence>
<dbReference type="RefSeq" id="WP_274692009.1">
    <property type="nucleotide sequence ID" value="NZ_JAPMOU010000079.1"/>
</dbReference>
<protein>
    <submittedName>
        <fullName evidence="3">Substrate-binding domain-containing protein</fullName>
    </submittedName>
</protein>
<evidence type="ECO:0000259" key="2">
    <source>
        <dbReference type="Pfam" id="PF12849"/>
    </source>
</evidence>
<dbReference type="PANTHER" id="PTHR30570">
    <property type="entry name" value="PERIPLASMIC PHOSPHATE BINDING COMPONENT OF PHOSPHATE ABC TRANSPORTER"/>
    <property type="match status" value="1"/>
</dbReference>
<dbReference type="PANTHER" id="PTHR30570:SF1">
    <property type="entry name" value="PHOSPHATE-BINDING PROTEIN PSTS"/>
    <property type="match status" value="1"/>
</dbReference>
<evidence type="ECO:0000313" key="4">
    <source>
        <dbReference type="Proteomes" id="UP001528823"/>
    </source>
</evidence>
<organism evidence="3 4">
    <name type="scientific">Spartinivicinus poritis</name>
    <dbReference type="NCBI Taxonomy" id="2994640"/>
    <lineage>
        <taxon>Bacteria</taxon>
        <taxon>Pseudomonadati</taxon>
        <taxon>Pseudomonadota</taxon>
        <taxon>Gammaproteobacteria</taxon>
        <taxon>Oceanospirillales</taxon>
        <taxon>Zooshikellaceae</taxon>
        <taxon>Spartinivicinus</taxon>
    </lineage>
</organism>
<dbReference type="Pfam" id="PF12849">
    <property type="entry name" value="PBP_like_2"/>
    <property type="match status" value="1"/>
</dbReference>
<dbReference type="InterPro" id="IPR050811">
    <property type="entry name" value="Phosphate_ABC_transporter"/>
</dbReference>
<gene>
    <name evidence="3" type="ORF">ORQ98_27455</name>
</gene>
<feature type="domain" description="PBP" evidence="2">
    <location>
        <begin position="28"/>
        <end position="289"/>
    </location>
</feature>
<dbReference type="SUPFAM" id="SSF53850">
    <property type="entry name" value="Periplasmic binding protein-like II"/>
    <property type="match status" value="1"/>
</dbReference>
<sequence>MPIKTPHKLIQVLLVSLLCSFVNFGYAKEVITITGSTTVAPIVKASESQFTNQTGVSIIIRAKGSSAGIEAVAKGEANIGMASRPLKQSELQQWPQLKAITLAEDAIVLIVNSKNPITNLTRQQVNELYSGKYNNWDQLNKELNFNLLKNQHIQLISKKEGHGSLSAFIKLFGLSKPSVKGRKMYFKSADASQFNSLGASQVDTAKQAMTLVARLKNSIAYESLGTLETLKADPLYTQIKMLSIDDIKPTVASVTLGEYLIKRSLLLIIDQNKNNPHVTQYLQYMSSPEGKEHIKAYGYIAK</sequence>
<name>A0ABT5UHL7_9GAMM</name>
<evidence type="ECO:0000313" key="3">
    <source>
        <dbReference type="EMBL" id="MDE1465705.1"/>
    </source>
</evidence>
<dbReference type="InterPro" id="IPR024370">
    <property type="entry name" value="PBP_domain"/>
</dbReference>
<dbReference type="EMBL" id="JAPMOU010000079">
    <property type="protein sequence ID" value="MDE1465705.1"/>
    <property type="molecule type" value="Genomic_DNA"/>
</dbReference>
<comment type="caution">
    <text evidence="3">The sequence shown here is derived from an EMBL/GenBank/DDBJ whole genome shotgun (WGS) entry which is preliminary data.</text>
</comment>
<accession>A0ABT5UHL7</accession>
<keyword evidence="4" id="KW-1185">Reference proteome</keyword>
<proteinExistence type="predicted"/>